<keyword evidence="6" id="KW-1185">Reference proteome</keyword>
<dbReference type="Gene3D" id="3.40.50.300">
    <property type="entry name" value="P-loop containing nucleotide triphosphate hydrolases"/>
    <property type="match status" value="2"/>
</dbReference>
<dbReference type="CDD" id="cd17933">
    <property type="entry name" value="DEXSc_RecD-like"/>
    <property type="match status" value="1"/>
</dbReference>
<dbReference type="Pfam" id="PF13604">
    <property type="entry name" value="AAA_30"/>
    <property type="match status" value="1"/>
</dbReference>
<dbReference type="RefSeq" id="WP_020038188.1">
    <property type="nucleotide sequence ID" value="NZ_KE557274.1"/>
</dbReference>
<dbReference type="SMART" id="SM00382">
    <property type="entry name" value="AAA"/>
    <property type="match status" value="1"/>
</dbReference>
<dbReference type="Pfam" id="PF13538">
    <property type="entry name" value="UvrD_C_2"/>
    <property type="match status" value="1"/>
</dbReference>
<keyword evidence="1" id="KW-0547">Nucleotide-binding</keyword>
<dbReference type="InterPro" id="IPR003593">
    <property type="entry name" value="AAA+_ATPase"/>
</dbReference>
<reference evidence="6" key="1">
    <citation type="journal article" date="2014" name="Stand. Genomic Sci.">
        <title>Genome sequence of the exopolysaccharide-producing Salipiger mucosus type strain (DSM 16094(T)), a moderately halophilic member of the Roseobacter clade.</title>
        <authorList>
            <person name="Riedel T."/>
            <person name="Spring S."/>
            <person name="Fiebig A."/>
            <person name="Petersen J."/>
            <person name="Kyrpides N.C."/>
            <person name="Goker M."/>
            <person name="Klenk H.P."/>
        </authorList>
    </citation>
    <scope>NUCLEOTIDE SEQUENCE [LARGE SCALE GENOMIC DNA]</scope>
    <source>
        <strain evidence="6">DSM 16094</strain>
    </source>
</reference>
<dbReference type="InterPro" id="IPR029493">
    <property type="entry name" value="RecD2-like_HHH"/>
</dbReference>
<dbReference type="STRING" id="1123237.Salmuc_01771"/>
<feature type="domain" description="AAA+ ATPase" evidence="4">
    <location>
        <begin position="344"/>
        <end position="494"/>
    </location>
</feature>
<keyword evidence="5" id="KW-0347">Helicase</keyword>
<dbReference type="eggNOG" id="COG0507">
    <property type="taxonomic scope" value="Bacteria"/>
</dbReference>
<gene>
    <name evidence="5" type="ORF">Salmuc_01771</name>
</gene>
<name>S9QRH7_9RHOB</name>
<feature type="compositionally biased region" description="Basic and acidic residues" evidence="3">
    <location>
        <begin position="832"/>
        <end position="850"/>
    </location>
</feature>
<evidence type="ECO:0000259" key="4">
    <source>
        <dbReference type="SMART" id="SM00382"/>
    </source>
</evidence>
<dbReference type="InterPro" id="IPR027417">
    <property type="entry name" value="P-loop_NTPase"/>
</dbReference>
<feature type="compositionally biased region" description="Basic residues" evidence="3">
    <location>
        <begin position="859"/>
        <end position="874"/>
    </location>
</feature>
<dbReference type="Pfam" id="PF14490">
    <property type="entry name" value="HHH_RecD2"/>
    <property type="match status" value="1"/>
</dbReference>
<dbReference type="PANTHER" id="PTHR43788:SF6">
    <property type="entry name" value="DNA HELICASE B"/>
    <property type="match status" value="1"/>
</dbReference>
<evidence type="ECO:0000256" key="2">
    <source>
        <dbReference type="ARBA" id="ARBA00022840"/>
    </source>
</evidence>
<organism evidence="5 6">
    <name type="scientific">Salipiger mucosus DSM 16094</name>
    <dbReference type="NCBI Taxonomy" id="1123237"/>
    <lineage>
        <taxon>Bacteria</taxon>
        <taxon>Pseudomonadati</taxon>
        <taxon>Pseudomonadota</taxon>
        <taxon>Alphaproteobacteria</taxon>
        <taxon>Rhodobacterales</taxon>
        <taxon>Roseobacteraceae</taxon>
        <taxon>Salipiger</taxon>
    </lineage>
</organism>
<dbReference type="GO" id="GO:0003678">
    <property type="term" value="F:DNA helicase activity"/>
    <property type="evidence" value="ECO:0007669"/>
    <property type="project" value="UniProtKB-ARBA"/>
</dbReference>
<dbReference type="SUPFAM" id="SSF52540">
    <property type="entry name" value="P-loop containing nucleoside triphosphate hydrolases"/>
    <property type="match status" value="2"/>
</dbReference>
<dbReference type="OrthoDB" id="1826980at2"/>
<evidence type="ECO:0000256" key="3">
    <source>
        <dbReference type="SAM" id="MobiDB-lite"/>
    </source>
</evidence>
<dbReference type="GO" id="GO:0005524">
    <property type="term" value="F:ATP binding"/>
    <property type="evidence" value="ECO:0007669"/>
    <property type="project" value="UniProtKB-KW"/>
</dbReference>
<comment type="caution">
    <text evidence="5">The sequence shown here is derived from an EMBL/GenBank/DDBJ whole genome shotgun (WGS) entry which is preliminary data.</text>
</comment>
<keyword evidence="5" id="KW-0378">Hydrolase</keyword>
<protein>
    <submittedName>
        <fullName evidence="5">RecD-like DNA helicase YrrC</fullName>
    </submittedName>
</protein>
<evidence type="ECO:0000313" key="5">
    <source>
        <dbReference type="EMBL" id="EPX83996.1"/>
    </source>
</evidence>
<dbReference type="InterPro" id="IPR050534">
    <property type="entry name" value="Coronavir_polyprotein_1ab"/>
</dbReference>
<dbReference type="EMBL" id="APVH01000013">
    <property type="protein sequence ID" value="EPX83996.1"/>
    <property type="molecule type" value="Genomic_DNA"/>
</dbReference>
<dbReference type="Proteomes" id="UP000015347">
    <property type="component" value="Unassembled WGS sequence"/>
</dbReference>
<dbReference type="Gene3D" id="1.10.10.2220">
    <property type="match status" value="1"/>
</dbReference>
<dbReference type="CDD" id="cd18809">
    <property type="entry name" value="SF1_C_RecD"/>
    <property type="match status" value="1"/>
</dbReference>
<evidence type="ECO:0000313" key="6">
    <source>
        <dbReference type="Proteomes" id="UP000015347"/>
    </source>
</evidence>
<dbReference type="PANTHER" id="PTHR43788">
    <property type="entry name" value="DNA2/NAM7 HELICASE FAMILY MEMBER"/>
    <property type="match status" value="1"/>
</dbReference>
<proteinExistence type="predicted"/>
<dbReference type="HOGENOM" id="CLU_007524_0_1_5"/>
<keyword evidence="2" id="KW-0067">ATP-binding</keyword>
<dbReference type="AlphaFoldDB" id="S9QRH7"/>
<accession>S9QRH7</accession>
<sequence>MAAIRGIVKRVLKDGDGPQDRSFAVVSYEKDDGTLSEVRLGGRMGGLGEGDCFSAEGQWRTSEYRGKTQHIFNARSIRPDFPKTRNGVVSWLKAILPAEKTGLGPADIEAAIDSHDDAEQVVRTPDNLIAKSSDPEEHGDVIRRIVEFRSSAKRATDMMQSAKLDTPSINRILSAFKNETYQTLQRNPYDIMVVPSVDFDKADRLGNHMGVSGKDHRRVVAAGWDYIHKAASLGASCAPVEDIITNVSERFSLERDYVNQIILEKISSRDADKFHALQIPGTSTVYVMSESSYRNEISAASSLLNVLERNRRNDPDLVAAAAQKILADTRLDEHQKKAVEVGVTHPISVITGGPGTGKSTILEKLIEVSKQVEDCEVIVTAPTGKAAKRAEEVTGEQGQTLQMLLGQHYDEKRGRNAFRVNRDNPIPENTVVVVDEVSMMDNELLAALFSAMPQSGRIVLQGDKNQLPSVGIGRVLADLMEVNIDGQNVVPTAELVNVYRQDEDSLISKVADSIKDGVVPELSESLRGGVMFKECSSREITSQILNMVRHQFVAKGIDPAQDVAIIAPQAPGFGGTWEINAALSKELNPDGEAIPGVVRGKYDDERMPLPRVGDRIMLTDNDHENNVMNGDVGFIRGFKPNEKNPNASIMTIEYDDGREVDMPSQKWRDLMLSYAITCHKSQGSQYPIVVMPFSEMHERMADRSLVYTGWTRAKKMVVGIGSKDTFEKFVKTDKASKRFTILRPMFEHLAGRRKVRCLGAVAEPVPLQKPPKIPSGRATPKMPVKPAQTSRPVSRPKVNLGKKVKSSQPAPDVEAAPTTRKRVSLAKGLAKRKVDTTREVNPAPKDEGRGDTPVAPKPAGRKVRPLAGRIRKKPRVNEEEAVEEPQPSMKL</sequence>
<dbReference type="Gene3D" id="2.30.30.940">
    <property type="match status" value="1"/>
</dbReference>
<dbReference type="InterPro" id="IPR027785">
    <property type="entry name" value="UvrD-like_helicase_C"/>
</dbReference>
<feature type="region of interest" description="Disordered" evidence="3">
    <location>
        <begin position="765"/>
        <end position="891"/>
    </location>
</feature>
<evidence type="ECO:0000256" key="1">
    <source>
        <dbReference type="ARBA" id="ARBA00022741"/>
    </source>
</evidence>